<feature type="region of interest" description="Disordered" evidence="1">
    <location>
        <begin position="1"/>
        <end position="60"/>
    </location>
</feature>
<gene>
    <name evidence="2" type="ORF">CITCOLO1_LOCUS9011</name>
</gene>
<name>A0ABP0Y9G4_9ROSI</name>
<keyword evidence="3" id="KW-1185">Reference proteome</keyword>
<sequence length="109" mass="12390">MTSSYNDLAVRYFDGDAPNEEEDNPVKHQDVPIQPDVHNEYPTTTTDHFPPNSMMPTPSTKDIQFTDEGQLSNIRGRGDCGHYVTQQERLRHNMGSSSGQEWEHHSCSL</sequence>
<protein>
    <submittedName>
        <fullName evidence="2">Uncharacterized protein</fullName>
    </submittedName>
</protein>
<evidence type="ECO:0000256" key="1">
    <source>
        <dbReference type="SAM" id="MobiDB-lite"/>
    </source>
</evidence>
<evidence type="ECO:0000313" key="3">
    <source>
        <dbReference type="Proteomes" id="UP001642487"/>
    </source>
</evidence>
<dbReference type="EMBL" id="OZ021737">
    <property type="protein sequence ID" value="CAK9317115.1"/>
    <property type="molecule type" value="Genomic_DNA"/>
</dbReference>
<accession>A0ABP0Y9G4</accession>
<reference evidence="2 3" key="1">
    <citation type="submission" date="2024-03" db="EMBL/GenBank/DDBJ databases">
        <authorList>
            <person name="Gkanogiannis A."/>
            <person name="Becerra Lopez-Lavalle L."/>
        </authorList>
    </citation>
    <scope>NUCLEOTIDE SEQUENCE [LARGE SCALE GENOMIC DNA]</scope>
</reference>
<evidence type="ECO:0000313" key="2">
    <source>
        <dbReference type="EMBL" id="CAK9317115.1"/>
    </source>
</evidence>
<organism evidence="2 3">
    <name type="scientific">Citrullus colocynthis</name>
    <name type="common">colocynth</name>
    <dbReference type="NCBI Taxonomy" id="252529"/>
    <lineage>
        <taxon>Eukaryota</taxon>
        <taxon>Viridiplantae</taxon>
        <taxon>Streptophyta</taxon>
        <taxon>Embryophyta</taxon>
        <taxon>Tracheophyta</taxon>
        <taxon>Spermatophyta</taxon>
        <taxon>Magnoliopsida</taxon>
        <taxon>eudicotyledons</taxon>
        <taxon>Gunneridae</taxon>
        <taxon>Pentapetalae</taxon>
        <taxon>rosids</taxon>
        <taxon>fabids</taxon>
        <taxon>Cucurbitales</taxon>
        <taxon>Cucurbitaceae</taxon>
        <taxon>Benincaseae</taxon>
        <taxon>Citrullus</taxon>
    </lineage>
</organism>
<proteinExistence type="predicted"/>
<dbReference type="Proteomes" id="UP001642487">
    <property type="component" value="Chromosome 3"/>
</dbReference>